<dbReference type="PANTHER" id="PTHR43396">
    <property type="entry name" value="FLAVOHEMOPROTEIN"/>
    <property type="match status" value="1"/>
</dbReference>
<dbReference type="SUPFAM" id="SSF52343">
    <property type="entry name" value="Ferredoxin reductase-like, C-terminal NADP-linked domain"/>
    <property type="match status" value="1"/>
</dbReference>
<dbReference type="InterPro" id="IPR012292">
    <property type="entry name" value="Globin/Proto"/>
</dbReference>
<evidence type="ECO:0000313" key="18">
    <source>
        <dbReference type="EMBL" id="KAJ3478238.1"/>
    </source>
</evidence>
<dbReference type="Pfam" id="PF00042">
    <property type="entry name" value="Globin"/>
    <property type="match status" value="1"/>
</dbReference>
<evidence type="ECO:0000256" key="11">
    <source>
        <dbReference type="ARBA" id="ARBA00023002"/>
    </source>
</evidence>
<evidence type="ECO:0000256" key="7">
    <source>
        <dbReference type="ARBA" id="ARBA00022630"/>
    </source>
</evidence>
<evidence type="ECO:0000256" key="4">
    <source>
        <dbReference type="ARBA" id="ARBA00012229"/>
    </source>
</evidence>
<keyword evidence="7" id="KW-0285">Flavoprotein</keyword>
<dbReference type="GO" id="GO:0008941">
    <property type="term" value="F:nitric oxide dioxygenase NAD(P)H activity"/>
    <property type="evidence" value="ECO:0007669"/>
    <property type="project" value="UniProtKB-EC"/>
</dbReference>
<dbReference type="InterPro" id="IPR017927">
    <property type="entry name" value="FAD-bd_FR_type"/>
</dbReference>
<evidence type="ECO:0000256" key="6">
    <source>
        <dbReference type="ARBA" id="ARBA00022617"/>
    </source>
</evidence>
<dbReference type="Proteomes" id="UP001212997">
    <property type="component" value="Unassembled WGS sequence"/>
</dbReference>
<dbReference type="Gene3D" id="3.40.50.80">
    <property type="entry name" value="Nucleotide-binding domain of ferredoxin-NADP reductase (FNR) module"/>
    <property type="match status" value="1"/>
</dbReference>
<evidence type="ECO:0000259" key="16">
    <source>
        <dbReference type="PROSITE" id="PS01033"/>
    </source>
</evidence>
<dbReference type="PROSITE" id="PS51384">
    <property type="entry name" value="FAD_FR"/>
    <property type="match status" value="1"/>
</dbReference>
<keyword evidence="11" id="KW-0560">Oxidoreductase</keyword>
<comment type="catalytic activity">
    <reaction evidence="14">
        <text>2 nitric oxide + NADH + 2 O2 = 2 nitrate + NAD(+) + H(+)</text>
        <dbReference type="Rhea" id="RHEA:19469"/>
        <dbReference type="ChEBI" id="CHEBI:15378"/>
        <dbReference type="ChEBI" id="CHEBI:15379"/>
        <dbReference type="ChEBI" id="CHEBI:16480"/>
        <dbReference type="ChEBI" id="CHEBI:17632"/>
        <dbReference type="ChEBI" id="CHEBI:57540"/>
        <dbReference type="ChEBI" id="CHEBI:57945"/>
        <dbReference type="EC" id="1.14.12.17"/>
    </reaction>
</comment>
<evidence type="ECO:0000256" key="10">
    <source>
        <dbReference type="ARBA" id="ARBA00022857"/>
    </source>
</evidence>
<evidence type="ECO:0000256" key="5">
    <source>
        <dbReference type="ARBA" id="ARBA00022575"/>
    </source>
</evidence>
<evidence type="ECO:0000313" key="19">
    <source>
        <dbReference type="Proteomes" id="UP001212997"/>
    </source>
</evidence>
<dbReference type="PROSITE" id="PS01033">
    <property type="entry name" value="GLOBIN"/>
    <property type="match status" value="1"/>
</dbReference>
<dbReference type="GO" id="GO:0020037">
    <property type="term" value="F:heme binding"/>
    <property type="evidence" value="ECO:0007669"/>
    <property type="project" value="InterPro"/>
</dbReference>
<dbReference type="GO" id="GO:0071949">
    <property type="term" value="F:FAD binding"/>
    <property type="evidence" value="ECO:0007669"/>
    <property type="project" value="TreeGrafter"/>
</dbReference>
<keyword evidence="6" id="KW-0349">Heme</keyword>
<dbReference type="GO" id="GO:0046872">
    <property type="term" value="F:metal ion binding"/>
    <property type="evidence" value="ECO:0007669"/>
    <property type="project" value="UniProtKB-KW"/>
</dbReference>
<accession>A0AAD5UW42</accession>
<protein>
    <recommendedName>
        <fullName evidence="4">nitric oxide dioxygenase</fullName>
        <ecNumber evidence="4">1.14.12.17</ecNumber>
    </recommendedName>
</protein>
<keyword evidence="5" id="KW-0216">Detoxification</keyword>
<dbReference type="InterPro" id="IPR000971">
    <property type="entry name" value="Globin"/>
</dbReference>
<keyword evidence="13" id="KW-0520">NAD</keyword>
<keyword evidence="19" id="KW-1185">Reference proteome</keyword>
<evidence type="ECO:0000256" key="3">
    <source>
        <dbReference type="ARBA" id="ARBA00006401"/>
    </source>
</evidence>
<evidence type="ECO:0000259" key="17">
    <source>
        <dbReference type="PROSITE" id="PS51384"/>
    </source>
</evidence>
<comment type="cofactor">
    <cofactor evidence="1">
        <name>heme b</name>
        <dbReference type="ChEBI" id="CHEBI:60344"/>
    </cofactor>
</comment>
<evidence type="ECO:0000256" key="12">
    <source>
        <dbReference type="ARBA" id="ARBA00023004"/>
    </source>
</evidence>
<dbReference type="InterPro" id="IPR009050">
    <property type="entry name" value="Globin-like_sf"/>
</dbReference>
<dbReference type="EC" id="1.14.12.17" evidence="4"/>
<dbReference type="PANTHER" id="PTHR43396:SF3">
    <property type="entry name" value="FLAVOHEMOPROTEIN"/>
    <property type="match status" value="1"/>
</dbReference>
<keyword evidence="10" id="KW-0521">NADP</keyword>
<reference evidence="18" key="1">
    <citation type="submission" date="2022-07" db="EMBL/GenBank/DDBJ databases">
        <title>Genome Sequence of Physisporinus lineatus.</title>
        <authorList>
            <person name="Buettner E."/>
        </authorList>
    </citation>
    <scope>NUCLEOTIDE SEQUENCE</scope>
    <source>
        <strain evidence="18">VT162</strain>
    </source>
</reference>
<feature type="domain" description="Globin" evidence="16">
    <location>
        <begin position="50"/>
        <end position="188"/>
    </location>
</feature>
<gene>
    <name evidence="18" type="ORF">NLI96_g9893</name>
</gene>
<evidence type="ECO:0000256" key="14">
    <source>
        <dbReference type="ARBA" id="ARBA00048649"/>
    </source>
</evidence>
<dbReference type="GO" id="GO:0071500">
    <property type="term" value="P:cellular response to nitrosative stress"/>
    <property type="evidence" value="ECO:0007669"/>
    <property type="project" value="TreeGrafter"/>
</dbReference>
<dbReference type="CDD" id="cd08922">
    <property type="entry name" value="FHb-globin"/>
    <property type="match status" value="1"/>
</dbReference>
<dbReference type="InterPro" id="IPR017938">
    <property type="entry name" value="Riboflavin_synthase-like_b-brl"/>
</dbReference>
<keyword evidence="9" id="KW-0274">FAD</keyword>
<evidence type="ECO:0000256" key="8">
    <source>
        <dbReference type="ARBA" id="ARBA00022723"/>
    </source>
</evidence>
<proteinExistence type="inferred from homology"/>
<evidence type="ECO:0000256" key="9">
    <source>
        <dbReference type="ARBA" id="ARBA00022827"/>
    </source>
</evidence>
<dbReference type="SUPFAM" id="SSF46458">
    <property type="entry name" value="Globin-like"/>
    <property type="match status" value="1"/>
</dbReference>
<dbReference type="GO" id="GO:0019825">
    <property type="term" value="F:oxygen binding"/>
    <property type="evidence" value="ECO:0007669"/>
    <property type="project" value="InterPro"/>
</dbReference>
<comment type="similarity">
    <text evidence="3">In the C-terminal section; belongs to the flavoprotein pyridine nucleotide cytochrome reductase family.</text>
</comment>
<keyword evidence="12" id="KW-0408">Iron</keyword>
<sequence length="431" mass="47461">MGSHSSSGIQDTLPLAAHTSTTCTCKSHIFIDSEMATNVKMPLDLPNPGPLTEAQKALVKSTVPILEKQGPEITRRFYKAMLSANPDLKNTFNNSKQQQGGQAEALARAVYGYAAHIDDPTPILPYVERITHKHASLNIHPSQYKIVGHHLLSAITEVVGPSVFQGALYDAWYAAYWELARLFIGLEEKLYEGAEWVGWREFVVRERKEETEDVCSFYLVPKDGGVLPGYKPGQYISVQRYIPELGFNQSRQYSLSDAPNTNHFRISVRRDHSPIPGTLSNNLHSTLHTGDTIQVAFPFGEFFLSSSSSTCPSSTTSTSSGVHSLASHALNNETTSLLTLHPSPSQVKRAIFYSDIQGAVQGQDYDFAGRMDLSKLGDEVLRVGDESAEYYVCGPERFMDDIGKSLRGRGVDVTRIHSEMFSAAANPISGN</sequence>
<dbReference type="GO" id="GO:0009636">
    <property type="term" value="P:response to toxic substance"/>
    <property type="evidence" value="ECO:0007669"/>
    <property type="project" value="UniProtKB-KW"/>
</dbReference>
<evidence type="ECO:0000256" key="15">
    <source>
        <dbReference type="ARBA" id="ARBA00049433"/>
    </source>
</evidence>
<comment type="catalytic activity">
    <reaction evidence="15">
        <text>2 nitric oxide + NADPH + 2 O2 = 2 nitrate + NADP(+) + H(+)</text>
        <dbReference type="Rhea" id="RHEA:19465"/>
        <dbReference type="ChEBI" id="CHEBI:15378"/>
        <dbReference type="ChEBI" id="CHEBI:15379"/>
        <dbReference type="ChEBI" id="CHEBI:16480"/>
        <dbReference type="ChEBI" id="CHEBI:17632"/>
        <dbReference type="ChEBI" id="CHEBI:57783"/>
        <dbReference type="ChEBI" id="CHEBI:58349"/>
        <dbReference type="EC" id="1.14.12.17"/>
    </reaction>
</comment>
<dbReference type="AlphaFoldDB" id="A0AAD5UW42"/>
<dbReference type="Gene3D" id="2.40.30.10">
    <property type="entry name" value="Translation factors"/>
    <property type="match status" value="1"/>
</dbReference>
<evidence type="ECO:0000256" key="13">
    <source>
        <dbReference type="ARBA" id="ARBA00023027"/>
    </source>
</evidence>
<comment type="cofactor">
    <cofactor evidence="2">
        <name>FAD</name>
        <dbReference type="ChEBI" id="CHEBI:57692"/>
    </cofactor>
</comment>
<dbReference type="EMBL" id="JANAWD010000527">
    <property type="protein sequence ID" value="KAJ3478238.1"/>
    <property type="molecule type" value="Genomic_DNA"/>
</dbReference>
<name>A0AAD5UW42_9APHY</name>
<evidence type="ECO:0000256" key="1">
    <source>
        <dbReference type="ARBA" id="ARBA00001970"/>
    </source>
</evidence>
<feature type="domain" description="FAD-binding FR-type" evidence="17">
    <location>
        <begin position="197"/>
        <end position="305"/>
    </location>
</feature>
<dbReference type="FunFam" id="2.40.30.10:FF:000034">
    <property type="entry name" value="Flavohemoprotein"/>
    <property type="match status" value="1"/>
</dbReference>
<dbReference type="Gene3D" id="1.10.490.10">
    <property type="entry name" value="Globins"/>
    <property type="match status" value="1"/>
</dbReference>
<dbReference type="FunFam" id="1.10.490.10:FF:000003">
    <property type="entry name" value="Flavohemoprotein"/>
    <property type="match status" value="1"/>
</dbReference>
<dbReference type="CDD" id="cd06184">
    <property type="entry name" value="flavohem_like_fad_nad_binding"/>
    <property type="match status" value="1"/>
</dbReference>
<evidence type="ECO:0000256" key="2">
    <source>
        <dbReference type="ARBA" id="ARBA00001974"/>
    </source>
</evidence>
<comment type="caution">
    <text evidence="18">The sequence shown here is derived from an EMBL/GenBank/DDBJ whole genome shotgun (WGS) entry which is preliminary data.</text>
</comment>
<dbReference type="InterPro" id="IPR039261">
    <property type="entry name" value="FNR_nucleotide-bd"/>
</dbReference>
<dbReference type="SUPFAM" id="SSF63380">
    <property type="entry name" value="Riboflavin synthase domain-like"/>
    <property type="match status" value="1"/>
</dbReference>
<organism evidence="18 19">
    <name type="scientific">Meripilus lineatus</name>
    <dbReference type="NCBI Taxonomy" id="2056292"/>
    <lineage>
        <taxon>Eukaryota</taxon>
        <taxon>Fungi</taxon>
        <taxon>Dikarya</taxon>
        <taxon>Basidiomycota</taxon>
        <taxon>Agaricomycotina</taxon>
        <taxon>Agaricomycetes</taxon>
        <taxon>Polyporales</taxon>
        <taxon>Meripilaceae</taxon>
        <taxon>Meripilus</taxon>
    </lineage>
</organism>
<keyword evidence="8" id="KW-0479">Metal-binding</keyword>
<dbReference type="GO" id="GO:0046210">
    <property type="term" value="P:nitric oxide catabolic process"/>
    <property type="evidence" value="ECO:0007669"/>
    <property type="project" value="TreeGrafter"/>
</dbReference>